<reference evidence="2" key="2">
    <citation type="submission" date="2021-04" db="EMBL/GenBank/DDBJ databases">
        <authorList>
            <person name="Podell S."/>
        </authorList>
    </citation>
    <scope>NUCLEOTIDE SEQUENCE</scope>
    <source>
        <strain evidence="2">Hildebrandi</strain>
    </source>
</reference>
<keyword evidence="3" id="KW-1185">Reference proteome</keyword>
<feature type="domain" description="Domain of unknown function at the cortex 1" evidence="1">
    <location>
        <begin position="18"/>
        <end position="262"/>
    </location>
</feature>
<dbReference type="EMBL" id="JAGRRH010000001">
    <property type="protein sequence ID" value="KAG7374804.1"/>
    <property type="molecule type" value="Genomic_DNA"/>
</dbReference>
<sequence length="301" mass="34850">MSLDKTVVESLPLGEVVPFETDMFHGKILFRIRDLPSASHQKRHNEYFSKRKRQYQVIVQGQFQQRDENIITFADLFIGARYDKPFDGIPLRKSKLMKGIQAFIQRLTPGMLFDIAAEKPRVMAPLGTCQHLNVNKKGDEPDIMSCSRGIEEDTRLMFEQESTKNEHRFASSNDRRKRLSNPLCSSKFTIDPSLVYTFEIFDHTIDFAKYQQHFGGLIKIDLSNKLNGQPLTLTALMVPHKNSRNGDDDKYNNEEVLYDFQVWHEKLFNDFPSEKEKKEVVDSYPSTYMTESETTSEGTSN</sequence>
<dbReference type="OrthoDB" id="42898at2759"/>
<proteinExistence type="predicted"/>
<dbReference type="AlphaFoldDB" id="A0A9K3QAE5"/>
<comment type="caution">
    <text evidence="2">The sequence shown here is derived from an EMBL/GenBank/DDBJ whole genome shotgun (WGS) entry which is preliminary data.</text>
</comment>
<evidence type="ECO:0000259" key="1">
    <source>
        <dbReference type="Pfam" id="PF08588"/>
    </source>
</evidence>
<gene>
    <name evidence="2" type="ORF">IV203_013899</name>
</gene>
<accession>A0A9K3QAE5</accession>
<reference evidence="2" key="1">
    <citation type="journal article" date="2021" name="Sci. Rep.">
        <title>Diploid genomic architecture of Nitzschia inconspicua, an elite biomass production diatom.</title>
        <authorList>
            <person name="Oliver A."/>
            <person name="Podell S."/>
            <person name="Pinowska A."/>
            <person name="Traller J.C."/>
            <person name="Smith S.R."/>
            <person name="McClure R."/>
            <person name="Beliaev A."/>
            <person name="Bohutskyi P."/>
            <person name="Hill E.A."/>
            <person name="Rabines A."/>
            <person name="Zheng H."/>
            <person name="Allen L.Z."/>
            <person name="Kuo A."/>
            <person name="Grigoriev I.V."/>
            <person name="Allen A.E."/>
            <person name="Hazlebeck D."/>
            <person name="Allen E.E."/>
        </authorList>
    </citation>
    <scope>NUCLEOTIDE SEQUENCE</scope>
    <source>
        <strain evidence="2">Hildebrandi</strain>
    </source>
</reference>
<dbReference type="InterPro" id="IPR013897">
    <property type="entry name" value="Duc1"/>
</dbReference>
<dbReference type="Pfam" id="PF08588">
    <property type="entry name" value="Duc1"/>
    <property type="match status" value="1"/>
</dbReference>
<evidence type="ECO:0000313" key="2">
    <source>
        <dbReference type="EMBL" id="KAG7374804.1"/>
    </source>
</evidence>
<dbReference type="PANTHER" id="PTHR34826">
    <property type="entry name" value="UPF0590 PROTEIN C409.17C"/>
    <property type="match status" value="1"/>
</dbReference>
<dbReference type="Proteomes" id="UP000693970">
    <property type="component" value="Unassembled WGS sequence"/>
</dbReference>
<evidence type="ECO:0000313" key="3">
    <source>
        <dbReference type="Proteomes" id="UP000693970"/>
    </source>
</evidence>
<organism evidence="2 3">
    <name type="scientific">Nitzschia inconspicua</name>
    <dbReference type="NCBI Taxonomy" id="303405"/>
    <lineage>
        <taxon>Eukaryota</taxon>
        <taxon>Sar</taxon>
        <taxon>Stramenopiles</taxon>
        <taxon>Ochrophyta</taxon>
        <taxon>Bacillariophyta</taxon>
        <taxon>Bacillariophyceae</taxon>
        <taxon>Bacillariophycidae</taxon>
        <taxon>Bacillariales</taxon>
        <taxon>Bacillariaceae</taxon>
        <taxon>Nitzschia</taxon>
    </lineage>
</organism>
<protein>
    <recommendedName>
        <fullName evidence="1">Domain of unknown function at the cortex 1 domain-containing protein</fullName>
    </recommendedName>
</protein>
<name>A0A9K3QAE5_9STRA</name>
<dbReference type="PANTHER" id="PTHR34826:SF2">
    <property type="entry name" value="UPF0590 PROTEIN C409.17C"/>
    <property type="match status" value="1"/>
</dbReference>